<dbReference type="GeneID" id="91566958"/>
<gene>
    <name evidence="3" type="ORF">JO379_000054</name>
</gene>
<keyword evidence="4" id="KW-1185">Reference proteome</keyword>
<evidence type="ECO:0000259" key="2">
    <source>
        <dbReference type="Pfam" id="PF13280"/>
    </source>
</evidence>
<dbReference type="Proteomes" id="UP001519291">
    <property type="component" value="Unassembled WGS sequence"/>
</dbReference>
<dbReference type="EMBL" id="JAGIOH010000001">
    <property type="protein sequence ID" value="MBP2400585.1"/>
    <property type="molecule type" value="Genomic_DNA"/>
</dbReference>
<organism evidence="3 4">
    <name type="scientific">Streptomyces syringium</name>
    <dbReference type="NCBI Taxonomy" id="76729"/>
    <lineage>
        <taxon>Bacteria</taxon>
        <taxon>Bacillati</taxon>
        <taxon>Actinomycetota</taxon>
        <taxon>Actinomycetes</taxon>
        <taxon>Kitasatosporales</taxon>
        <taxon>Streptomycetaceae</taxon>
        <taxon>Streptomyces</taxon>
    </lineage>
</organism>
<evidence type="ECO:0000256" key="1">
    <source>
        <dbReference type="SAM" id="MobiDB-lite"/>
    </source>
</evidence>
<feature type="region of interest" description="Disordered" evidence="1">
    <location>
        <begin position="152"/>
        <end position="182"/>
    </location>
</feature>
<comment type="caution">
    <text evidence="3">The sequence shown here is derived from an EMBL/GenBank/DDBJ whole genome shotgun (WGS) entry which is preliminary data.</text>
</comment>
<protein>
    <recommendedName>
        <fullName evidence="2">WYL domain-containing protein</fullName>
    </recommendedName>
</protein>
<accession>A0ABS4XVP2</accession>
<dbReference type="RefSeq" id="WP_209513198.1">
    <property type="nucleotide sequence ID" value="NZ_JAGIOH010000001.1"/>
</dbReference>
<reference evidence="3 4" key="1">
    <citation type="submission" date="2021-03" db="EMBL/GenBank/DDBJ databases">
        <title>Sequencing the genomes of 1000 actinobacteria strains.</title>
        <authorList>
            <person name="Klenk H.-P."/>
        </authorList>
    </citation>
    <scope>NUCLEOTIDE SEQUENCE [LARGE SCALE GENOMIC DNA]</scope>
    <source>
        <strain evidence="3 4">DSM 41480</strain>
    </source>
</reference>
<dbReference type="Pfam" id="PF13280">
    <property type="entry name" value="WYL"/>
    <property type="match status" value="1"/>
</dbReference>
<evidence type="ECO:0000313" key="3">
    <source>
        <dbReference type="EMBL" id="MBP2400585.1"/>
    </source>
</evidence>
<dbReference type="InterPro" id="IPR026881">
    <property type="entry name" value="WYL_dom"/>
</dbReference>
<proteinExistence type="predicted"/>
<name>A0ABS4XVP2_9ACTN</name>
<feature type="domain" description="WYL" evidence="2">
    <location>
        <begin position="22"/>
        <end position="70"/>
    </location>
</feature>
<sequence length="182" mass="18828">MAALSRAATVMTHTGPAADPGLLADLAAACMTSETARFTHTPADGQTSRRHAEPKQVVTSGRCWYLLAATWTARAGAPTAWAGSASCTAPAPAFSPRDLPGGQDPATDLADAWTNAPGMLRARLLGSSDTATEPSFTRLPVGGIHVTRLRPRDTGATVTAPKRQAVMEPAELQAKGEGAAKR</sequence>
<evidence type="ECO:0000313" key="4">
    <source>
        <dbReference type="Proteomes" id="UP001519291"/>
    </source>
</evidence>